<comment type="similarity">
    <text evidence="1">Belongs to the universal ribosomal protein uL16 family.</text>
</comment>
<dbReference type="Pfam" id="PF00252">
    <property type="entry name" value="Ribosomal_L16"/>
    <property type="match status" value="1"/>
</dbReference>
<comment type="caution">
    <text evidence="4">The sequence shown here is derived from an EMBL/GenBank/DDBJ whole genome shotgun (WGS) entry which is preliminary data.</text>
</comment>
<evidence type="ECO:0000313" key="5">
    <source>
        <dbReference type="Proteomes" id="UP000677687"/>
    </source>
</evidence>
<evidence type="ECO:0000256" key="1">
    <source>
        <dbReference type="ARBA" id="ARBA00008931"/>
    </source>
</evidence>
<protein>
    <submittedName>
        <fullName evidence="4">50S ribosomal protein L16</fullName>
    </submittedName>
</protein>
<dbReference type="GO" id="GO:1990904">
    <property type="term" value="C:ribonucleoprotein complex"/>
    <property type="evidence" value="ECO:0007669"/>
    <property type="project" value="UniProtKB-KW"/>
</dbReference>
<evidence type="ECO:0000256" key="2">
    <source>
        <dbReference type="ARBA" id="ARBA00022980"/>
    </source>
</evidence>
<name>A0A8T4KY26_9ARCH</name>
<dbReference type="InterPro" id="IPR036920">
    <property type="entry name" value="Ribosomal_uL16_sf"/>
</dbReference>
<keyword evidence="2 4" id="KW-0689">Ribosomal protein</keyword>
<dbReference type="GO" id="GO:0006412">
    <property type="term" value="P:translation"/>
    <property type="evidence" value="ECO:0007669"/>
    <property type="project" value="InterPro"/>
</dbReference>
<dbReference type="NCBIfam" id="NF003239">
    <property type="entry name" value="PRK04199.1-4"/>
    <property type="match status" value="1"/>
</dbReference>
<sequence>MARMRKGIAYRKFERPNTRISKFRTLSYVRIDPHIKIARFEMGEPNKKFSYTLNLVSKSPVQIRQESIESARMTSSRYLEKNLTKADYFMKVRIYPFHILRENPLAAGAGADRMSTGMQRSFGKPIGVAAQVRKGQTIFSLSVEKNNLEVARKALNRAATKVPCSCMIEEVVAK</sequence>
<dbReference type="PANTHER" id="PTHR11726">
    <property type="entry name" value="60S RIBOSOMAL PROTEIN L10"/>
    <property type="match status" value="1"/>
</dbReference>
<dbReference type="InterPro" id="IPR016180">
    <property type="entry name" value="Ribosomal_uL16_dom"/>
</dbReference>
<accession>A0A8T4KY26</accession>
<dbReference type="GO" id="GO:0003735">
    <property type="term" value="F:structural constituent of ribosome"/>
    <property type="evidence" value="ECO:0007669"/>
    <property type="project" value="InterPro"/>
</dbReference>
<dbReference type="AlphaFoldDB" id="A0A8T4KY26"/>
<reference evidence="4" key="1">
    <citation type="submission" date="2021-03" db="EMBL/GenBank/DDBJ databases">
        <authorList>
            <person name="Jaffe A."/>
        </authorList>
    </citation>
    <scope>NUCLEOTIDE SEQUENCE</scope>
    <source>
        <strain evidence="4">RIFCSPHIGHO2_01_FULL_AR10_44_11</strain>
    </source>
</reference>
<dbReference type="Proteomes" id="UP000677687">
    <property type="component" value="Unassembled WGS sequence"/>
</dbReference>
<proteinExistence type="inferred from homology"/>
<keyword evidence="3" id="KW-0687">Ribonucleoprotein</keyword>
<dbReference type="InterPro" id="IPR001197">
    <property type="entry name" value="Ribosomal_uL16_euk_arch"/>
</dbReference>
<dbReference type="SUPFAM" id="SSF54686">
    <property type="entry name" value="Ribosomal protein L16p/L10e"/>
    <property type="match status" value="1"/>
</dbReference>
<dbReference type="Gene3D" id="3.90.1170.10">
    <property type="entry name" value="Ribosomal protein L10e/L16"/>
    <property type="match status" value="1"/>
</dbReference>
<dbReference type="GO" id="GO:0005840">
    <property type="term" value="C:ribosome"/>
    <property type="evidence" value="ECO:0007669"/>
    <property type="project" value="UniProtKB-KW"/>
</dbReference>
<dbReference type="EMBL" id="JAGVWD010000049">
    <property type="protein sequence ID" value="MBS3057640.1"/>
    <property type="molecule type" value="Genomic_DNA"/>
</dbReference>
<gene>
    <name evidence="4" type="ORF">J4415_03360</name>
</gene>
<reference evidence="4" key="2">
    <citation type="submission" date="2021-05" db="EMBL/GenBank/DDBJ databases">
        <title>Protein family content uncovers lineage relationships and bacterial pathway maintenance mechanisms in DPANN archaea.</title>
        <authorList>
            <person name="Castelle C.J."/>
            <person name="Meheust R."/>
            <person name="Jaffe A.L."/>
            <person name="Seitz K."/>
            <person name="Gong X."/>
            <person name="Baker B.J."/>
            <person name="Banfield J.F."/>
        </authorList>
    </citation>
    <scope>NUCLEOTIDE SEQUENCE</scope>
    <source>
        <strain evidence="4">RIFCSPHIGHO2_01_FULL_AR10_44_11</strain>
    </source>
</reference>
<dbReference type="InterPro" id="IPR047873">
    <property type="entry name" value="Ribosomal_uL16"/>
</dbReference>
<dbReference type="PIRSF" id="PIRSF005590">
    <property type="entry name" value="Ribosomal_L10"/>
    <property type="match status" value="1"/>
</dbReference>
<evidence type="ECO:0000256" key="3">
    <source>
        <dbReference type="ARBA" id="ARBA00023274"/>
    </source>
</evidence>
<dbReference type="CDD" id="cd01433">
    <property type="entry name" value="Ribosomal_L16_L10e"/>
    <property type="match status" value="1"/>
</dbReference>
<evidence type="ECO:0000313" key="4">
    <source>
        <dbReference type="EMBL" id="MBS3057640.1"/>
    </source>
</evidence>
<organism evidence="4 5">
    <name type="scientific">Candidatus Iainarchaeum sp</name>
    <dbReference type="NCBI Taxonomy" id="3101447"/>
    <lineage>
        <taxon>Archaea</taxon>
        <taxon>Candidatus Iainarchaeota</taxon>
        <taxon>Candidatus Iainarchaeia</taxon>
        <taxon>Candidatus Iainarchaeales</taxon>
        <taxon>Candidatus Iainarchaeaceae</taxon>
        <taxon>Candidatus Iainarchaeum</taxon>
    </lineage>
</organism>